<dbReference type="SUPFAM" id="SSF56784">
    <property type="entry name" value="HAD-like"/>
    <property type="match status" value="1"/>
</dbReference>
<dbReference type="PRINTS" id="PR00413">
    <property type="entry name" value="HADHALOGNASE"/>
</dbReference>
<accession>A0A9X4LGX9</accession>
<dbReference type="RefSeq" id="WP_277581690.1">
    <property type="nucleotide sequence ID" value="NZ_JAMBPV010000006.1"/>
</dbReference>
<keyword evidence="4" id="KW-0460">Magnesium</keyword>
<evidence type="ECO:0000256" key="2">
    <source>
        <dbReference type="ARBA" id="ARBA00006171"/>
    </source>
</evidence>
<dbReference type="GO" id="GO:0046872">
    <property type="term" value="F:metal ion binding"/>
    <property type="evidence" value="ECO:0007669"/>
    <property type="project" value="UniProtKB-KW"/>
</dbReference>
<dbReference type="PANTHER" id="PTHR46193">
    <property type="entry name" value="6-PHOSPHOGLUCONATE PHOSPHATASE"/>
    <property type="match status" value="1"/>
</dbReference>
<dbReference type="Gene3D" id="1.10.150.240">
    <property type="entry name" value="Putative phosphatase, domain 2"/>
    <property type="match status" value="1"/>
</dbReference>
<dbReference type="InterPro" id="IPR051600">
    <property type="entry name" value="Beta-PGM-like"/>
</dbReference>
<dbReference type="Pfam" id="PF13419">
    <property type="entry name" value="HAD_2"/>
    <property type="match status" value="1"/>
</dbReference>
<dbReference type="InterPro" id="IPR006439">
    <property type="entry name" value="HAD-SF_hydro_IA"/>
</dbReference>
<dbReference type="Proteomes" id="UP001152302">
    <property type="component" value="Unassembled WGS sequence"/>
</dbReference>
<dbReference type="InterPro" id="IPR023198">
    <property type="entry name" value="PGP-like_dom2"/>
</dbReference>
<evidence type="ECO:0000313" key="5">
    <source>
        <dbReference type="EMBL" id="MDG0859898.1"/>
    </source>
</evidence>
<gene>
    <name evidence="5" type="ORF">M4L21_11220</name>
</gene>
<organism evidence="5 6">
    <name type="scientific">Staphylococcus equorum</name>
    <dbReference type="NCBI Taxonomy" id="246432"/>
    <lineage>
        <taxon>Bacteria</taxon>
        <taxon>Bacillati</taxon>
        <taxon>Bacillota</taxon>
        <taxon>Bacilli</taxon>
        <taxon>Bacillales</taxon>
        <taxon>Staphylococcaceae</taxon>
        <taxon>Staphylococcus</taxon>
    </lineage>
</organism>
<comment type="caution">
    <text evidence="5">The sequence shown here is derived from an EMBL/GenBank/DDBJ whole genome shotgun (WGS) entry which is preliminary data.</text>
</comment>
<dbReference type="SFLD" id="SFLDS00003">
    <property type="entry name" value="Haloacid_Dehalogenase"/>
    <property type="match status" value="1"/>
</dbReference>
<comment type="cofactor">
    <cofactor evidence="1">
        <name>Mg(2+)</name>
        <dbReference type="ChEBI" id="CHEBI:18420"/>
    </cofactor>
</comment>
<dbReference type="SFLD" id="SFLDG01129">
    <property type="entry name" value="C1.5:_HAD__Beta-PGM__Phosphata"/>
    <property type="match status" value="1"/>
</dbReference>
<dbReference type="InterPro" id="IPR036412">
    <property type="entry name" value="HAD-like_sf"/>
</dbReference>
<dbReference type="AlphaFoldDB" id="A0A9X4LGX9"/>
<evidence type="ECO:0000313" key="6">
    <source>
        <dbReference type="Proteomes" id="UP001152302"/>
    </source>
</evidence>
<dbReference type="PANTHER" id="PTHR46193:SF21">
    <property type="entry name" value="SLL1138 PROTEIN"/>
    <property type="match status" value="1"/>
</dbReference>
<protein>
    <submittedName>
        <fullName evidence="5">HAD-IA family hydrolase</fullName>
    </submittedName>
</protein>
<dbReference type="EMBL" id="JAMBPX010000007">
    <property type="protein sequence ID" value="MDG0859898.1"/>
    <property type="molecule type" value="Genomic_DNA"/>
</dbReference>
<sequence>MYRAVVFDFDGTIIDTEKHLFEIINKHLRKHNLTEITLDFYRQSIGGAATDLHHYLEGQLGTENKHEIYVEHSRTSVDLPIIDAMKQLMDYCKKCHIPMAIATSSYRADIKPAFESLGLSDYIDIVVGREDVEAVKPSPEPYLTAVQKLNYNPGNCLAIEDSVNGATAAVLAGLDVIVNTNTMTEQQDFSEVAFTGKDLTGDEIITTYFEKNKIK</sequence>
<name>A0A9X4LGX9_9STAP</name>
<dbReference type="InterPro" id="IPR041492">
    <property type="entry name" value="HAD_2"/>
</dbReference>
<dbReference type="GO" id="GO:0016787">
    <property type="term" value="F:hydrolase activity"/>
    <property type="evidence" value="ECO:0007669"/>
    <property type="project" value="UniProtKB-KW"/>
</dbReference>
<dbReference type="Gene3D" id="3.40.50.1000">
    <property type="entry name" value="HAD superfamily/HAD-like"/>
    <property type="match status" value="1"/>
</dbReference>
<dbReference type="NCBIfam" id="TIGR01509">
    <property type="entry name" value="HAD-SF-IA-v3"/>
    <property type="match status" value="1"/>
</dbReference>
<comment type="similarity">
    <text evidence="2">Belongs to the HAD-like hydrolase superfamily. CbbY/CbbZ/Gph/YieH family.</text>
</comment>
<keyword evidence="3" id="KW-0479">Metal-binding</keyword>
<reference evidence="5" key="1">
    <citation type="submission" date="2022-05" db="EMBL/GenBank/DDBJ databases">
        <title>Comparative genomics of Staphylococcus equorum isolates.</title>
        <authorList>
            <person name="Luelf R.H."/>
        </authorList>
    </citation>
    <scope>NUCLEOTIDE SEQUENCE</scope>
    <source>
        <strain evidence="5">TMW 2.2343</strain>
    </source>
</reference>
<evidence type="ECO:0000256" key="4">
    <source>
        <dbReference type="ARBA" id="ARBA00022842"/>
    </source>
</evidence>
<evidence type="ECO:0000256" key="1">
    <source>
        <dbReference type="ARBA" id="ARBA00001946"/>
    </source>
</evidence>
<evidence type="ECO:0000256" key="3">
    <source>
        <dbReference type="ARBA" id="ARBA00022723"/>
    </source>
</evidence>
<keyword evidence="5" id="KW-0378">Hydrolase</keyword>
<dbReference type="InterPro" id="IPR023214">
    <property type="entry name" value="HAD_sf"/>
</dbReference>
<proteinExistence type="inferred from homology"/>